<dbReference type="OrthoDB" id="6435908at2759"/>
<dbReference type="PANTHER" id="PTHR44216">
    <property type="entry name" value="PROTEIN O-MANNOSYL-TRANSFERASE TMTC2"/>
    <property type="match status" value="1"/>
</dbReference>
<feature type="region of interest" description="Disordered" evidence="1">
    <location>
        <begin position="258"/>
        <end position="284"/>
    </location>
</feature>
<feature type="region of interest" description="Disordered" evidence="1">
    <location>
        <begin position="1"/>
        <end position="25"/>
    </location>
</feature>
<proteinExistence type="predicted"/>
<dbReference type="GO" id="GO:0000030">
    <property type="term" value="F:mannosyltransferase activity"/>
    <property type="evidence" value="ECO:0007669"/>
    <property type="project" value="TreeGrafter"/>
</dbReference>
<comment type="caution">
    <text evidence="2">The sequence shown here is derived from an EMBL/GenBank/DDBJ whole genome shotgun (WGS) entry which is preliminary data.</text>
</comment>
<evidence type="ECO:0000256" key="1">
    <source>
        <dbReference type="SAM" id="MobiDB-lite"/>
    </source>
</evidence>
<dbReference type="STRING" id="418985.A0A1V9WZ12"/>
<dbReference type="AlphaFoldDB" id="A0A1V9WZ12"/>
<gene>
    <name evidence="2" type="ORF">BIW11_14127</name>
</gene>
<evidence type="ECO:0000313" key="2">
    <source>
        <dbReference type="EMBL" id="OQR66479.1"/>
    </source>
</evidence>
<keyword evidence="2" id="KW-0472">Membrane</keyword>
<reference evidence="2 3" key="1">
    <citation type="journal article" date="2017" name="Gigascience">
        <title>Draft genome of the honey bee ectoparasitic mite, Tropilaelaps mercedesae, is shaped by the parasitic life history.</title>
        <authorList>
            <person name="Dong X."/>
            <person name="Armstrong S.D."/>
            <person name="Xia D."/>
            <person name="Makepeace B.L."/>
            <person name="Darby A.C."/>
            <person name="Kadowaki T."/>
        </authorList>
    </citation>
    <scope>NUCLEOTIDE SEQUENCE [LARGE SCALE GENOMIC DNA]</scope>
    <source>
        <strain evidence="2">Wuxi-XJTLU</strain>
    </source>
</reference>
<dbReference type="InterPro" id="IPR052384">
    <property type="entry name" value="TMTC_O-mannosyltransferase"/>
</dbReference>
<dbReference type="GO" id="GO:0005789">
    <property type="term" value="C:endoplasmic reticulum membrane"/>
    <property type="evidence" value="ECO:0007669"/>
    <property type="project" value="TreeGrafter"/>
</dbReference>
<dbReference type="PANTHER" id="PTHR44216:SF3">
    <property type="entry name" value="PROTEIN O-MANNOSYL-TRANSFERASE TMTC2"/>
    <property type="match status" value="1"/>
</dbReference>
<protein>
    <submittedName>
        <fullName evidence="2">Transmembrane and TPR repeat-containing protein 1-like</fullName>
    </submittedName>
</protein>
<dbReference type="Proteomes" id="UP000192247">
    <property type="component" value="Unassembled WGS sequence"/>
</dbReference>
<keyword evidence="2" id="KW-0812">Transmembrane</keyword>
<evidence type="ECO:0000313" key="3">
    <source>
        <dbReference type="Proteomes" id="UP000192247"/>
    </source>
</evidence>
<organism evidence="2 3">
    <name type="scientific">Tropilaelaps mercedesae</name>
    <dbReference type="NCBI Taxonomy" id="418985"/>
    <lineage>
        <taxon>Eukaryota</taxon>
        <taxon>Metazoa</taxon>
        <taxon>Ecdysozoa</taxon>
        <taxon>Arthropoda</taxon>
        <taxon>Chelicerata</taxon>
        <taxon>Arachnida</taxon>
        <taxon>Acari</taxon>
        <taxon>Parasitiformes</taxon>
        <taxon>Mesostigmata</taxon>
        <taxon>Gamasina</taxon>
        <taxon>Dermanyssoidea</taxon>
        <taxon>Laelapidae</taxon>
        <taxon>Tropilaelaps</taxon>
    </lineage>
</organism>
<keyword evidence="3" id="KW-1185">Reference proteome</keyword>
<dbReference type="EMBL" id="MNPL01032291">
    <property type="protein sequence ID" value="OQR66479.1"/>
    <property type="molecule type" value="Genomic_DNA"/>
</dbReference>
<name>A0A1V9WZ12_9ACAR</name>
<accession>A0A1V9WZ12</accession>
<sequence length="284" mass="31034">MLEALMSTRSTEEATPKGSPRSRCALDSESMGLTRAAAKLNYLHGGLSSTRGYHLVNVILHSICCLLLGELIGRLNFAGAQFCSPTGQKRKPKSTLALQVVTILIFGVQPVHTEAVTSIVGRADVLCGVFYLLSLLFFVDSCEDDEKAHWLGRDEEDLDGRRRQEPTGAHEFSAMASAGEALSDNCALPVTAADVIRRRVRAQQSAKVKLWLSMWLAVFALLSKEQGLTVLGVVMLYRLRMLLARRRRSIGKWRASPAGLEAARGQRNSSPGVASPEPNRCVQD</sequence>
<dbReference type="InParanoid" id="A0A1V9WZ12"/>
<dbReference type="GO" id="GO:0035269">
    <property type="term" value="P:protein O-linked glycosylation via mannose"/>
    <property type="evidence" value="ECO:0007669"/>
    <property type="project" value="TreeGrafter"/>
</dbReference>